<accession>A0AC34FA32</accession>
<name>A0AC34FA32_9BILA</name>
<evidence type="ECO:0000313" key="2">
    <source>
        <dbReference type="WBParaSite" id="ES5_v2.g14139.t1"/>
    </source>
</evidence>
<organism evidence="1 2">
    <name type="scientific">Panagrolaimus sp. ES5</name>
    <dbReference type="NCBI Taxonomy" id="591445"/>
    <lineage>
        <taxon>Eukaryota</taxon>
        <taxon>Metazoa</taxon>
        <taxon>Ecdysozoa</taxon>
        <taxon>Nematoda</taxon>
        <taxon>Chromadorea</taxon>
        <taxon>Rhabditida</taxon>
        <taxon>Tylenchina</taxon>
        <taxon>Panagrolaimomorpha</taxon>
        <taxon>Panagrolaimoidea</taxon>
        <taxon>Panagrolaimidae</taxon>
        <taxon>Panagrolaimus</taxon>
    </lineage>
</organism>
<sequence>MDNNYEHHGNRRNENNGNRRRGGGEGYHLKKDRQPKGQQQHRPSSKFPDRWEKYLPLGQLMPETRFIAFKTPLSNHFFEGKDDVPFMIPDIVKEVEKSGKKLGLVFDLTATTRYYESSEWAKYGVRYEKIFCQGHNVHQQANVVEKFINIVDKFFDYHKDENYIVGVHCTHGINRTGFLICRYLMQRKGWDAAKAIASFETSRGIKIERSEYITALQNFKASGSKSGRSSTDSYKSRRNSTDGNDTTWRNSSTSWRNSDSSSSWRPSSSSSHHNGSRNYSITKSYRPSESWKPNFNSVSSRDNSSHSSSLQQRDTVEANKCQEATMKLRGLLNIGESFLPPKK</sequence>
<protein>
    <submittedName>
        <fullName evidence="2">RNA/RNP complex-1-interacting phosphatase</fullName>
    </submittedName>
</protein>
<proteinExistence type="predicted"/>
<dbReference type="Proteomes" id="UP000887579">
    <property type="component" value="Unplaced"/>
</dbReference>
<reference evidence="2" key="1">
    <citation type="submission" date="2022-11" db="UniProtKB">
        <authorList>
            <consortium name="WormBaseParasite"/>
        </authorList>
    </citation>
    <scope>IDENTIFICATION</scope>
</reference>
<evidence type="ECO:0000313" key="1">
    <source>
        <dbReference type="Proteomes" id="UP000887579"/>
    </source>
</evidence>
<dbReference type="WBParaSite" id="ES5_v2.g14139.t1">
    <property type="protein sequence ID" value="ES5_v2.g14139.t1"/>
    <property type="gene ID" value="ES5_v2.g14139"/>
</dbReference>